<feature type="transmembrane region" description="Helical" evidence="13">
    <location>
        <begin position="577"/>
        <end position="600"/>
    </location>
</feature>
<comment type="caution">
    <text evidence="15">The sequence shown here is derived from an EMBL/GenBank/DDBJ whole genome shotgun (WGS) entry which is preliminary data.</text>
</comment>
<evidence type="ECO:0000256" key="7">
    <source>
        <dbReference type="ARBA" id="ARBA00022840"/>
    </source>
</evidence>
<evidence type="ECO:0000313" key="15">
    <source>
        <dbReference type="EMBL" id="KDE39974.1"/>
    </source>
</evidence>
<evidence type="ECO:0000256" key="10">
    <source>
        <dbReference type="ARBA" id="ARBA00023136"/>
    </source>
</evidence>
<dbReference type="InterPro" id="IPR003593">
    <property type="entry name" value="AAA+_ATPase"/>
</dbReference>
<evidence type="ECO:0000256" key="8">
    <source>
        <dbReference type="ARBA" id="ARBA00022967"/>
    </source>
</evidence>
<dbReference type="GO" id="GO:0016887">
    <property type="term" value="F:ATP hydrolysis activity"/>
    <property type="evidence" value="ECO:0007669"/>
    <property type="project" value="InterPro"/>
</dbReference>
<dbReference type="InterPro" id="IPR027417">
    <property type="entry name" value="P-loop_NTPase"/>
</dbReference>
<evidence type="ECO:0000256" key="2">
    <source>
        <dbReference type="ARBA" id="ARBA00022448"/>
    </source>
</evidence>
<dbReference type="PATRIC" id="fig|267850.7.peg.1589"/>
<evidence type="ECO:0000256" key="12">
    <source>
        <dbReference type="ARBA" id="ARBA00041199"/>
    </source>
</evidence>
<keyword evidence="6" id="KW-0547">Nucleotide-binding</keyword>
<dbReference type="PANTHER" id="PTHR30572">
    <property type="entry name" value="MEMBRANE COMPONENT OF TRANSPORTER-RELATED"/>
    <property type="match status" value="1"/>
</dbReference>
<dbReference type="Pfam" id="PF12704">
    <property type="entry name" value="MacB_PCD"/>
    <property type="match status" value="1"/>
</dbReference>
<dbReference type="Pfam" id="PF02687">
    <property type="entry name" value="FtsX"/>
    <property type="match status" value="1"/>
</dbReference>
<keyword evidence="10 13" id="KW-0472">Membrane</keyword>
<accession>A0A063Y2T8</accession>
<evidence type="ECO:0000256" key="13">
    <source>
        <dbReference type="SAM" id="Phobius"/>
    </source>
</evidence>
<evidence type="ECO:0000256" key="5">
    <source>
        <dbReference type="ARBA" id="ARBA00022692"/>
    </source>
</evidence>
<dbReference type="SUPFAM" id="SSF52540">
    <property type="entry name" value="P-loop containing nucleoside triphosphate hydrolases"/>
    <property type="match status" value="1"/>
</dbReference>
<dbReference type="Pfam" id="PF00005">
    <property type="entry name" value="ABC_tran"/>
    <property type="match status" value="1"/>
</dbReference>
<dbReference type="InterPro" id="IPR003838">
    <property type="entry name" value="ABC3_permease_C"/>
</dbReference>
<dbReference type="InterPro" id="IPR017871">
    <property type="entry name" value="ABC_transporter-like_CS"/>
</dbReference>
<keyword evidence="3" id="KW-1003">Cell membrane</keyword>
<protein>
    <recommendedName>
        <fullName evidence="12">Pyoverdine export ATP-binding/permease protein PvdT</fullName>
    </recommendedName>
</protein>
<dbReference type="PANTHER" id="PTHR30572:SF14">
    <property type="entry name" value="MACROLIDE EXPORT ATP-BINDING_PERMEASE PROTEIN MACB"/>
    <property type="match status" value="1"/>
</dbReference>
<dbReference type="InterPro" id="IPR025857">
    <property type="entry name" value="MacB_PCD"/>
</dbReference>
<reference evidence="15 16" key="1">
    <citation type="journal article" date="2005" name="Int. J. Syst. Evol. Microbiol.">
        <title>Nitrincola lacisaponensis gen. nov., sp. nov., a novel alkaliphilic bacterium isolated from an alkaline, saline lake.</title>
        <authorList>
            <person name="Dimitriu P.A."/>
            <person name="Shukla S.K."/>
            <person name="Conradt J."/>
            <person name="Marquez M.C."/>
            <person name="Ventosa A."/>
            <person name="Maglia A."/>
            <person name="Peyton B.M."/>
            <person name="Pinkart H.C."/>
            <person name="Mormile M.R."/>
        </authorList>
    </citation>
    <scope>NUCLEOTIDE SEQUENCE [LARGE SCALE GENOMIC DNA]</scope>
    <source>
        <strain evidence="15 16">4CA</strain>
    </source>
</reference>
<feature type="transmembrane region" description="Helical" evidence="13">
    <location>
        <begin position="524"/>
        <end position="549"/>
    </location>
</feature>
<dbReference type="InterPro" id="IPR003439">
    <property type="entry name" value="ABC_transporter-like_ATP-bd"/>
</dbReference>
<keyword evidence="2" id="KW-0813">Transport</keyword>
<organism evidence="15 16">
    <name type="scientific">Nitrincola lacisaponensis</name>
    <dbReference type="NCBI Taxonomy" id="267850"/>
    <lineage>
        <taxon>Bacteria</taxon>
        <taxon>Pseudomonadati</taxon>
        <taxon>Pseudomonadota</taxon>
        <taxon>Gammaproteobacteria</taxon>
        <taxon>Oceanospirillales</taxon>
        <taxon>Oceanospirillaceae</taxon>
        <taxon>Nitrincola</taxon>
    </lineage>
</organism>
<keyword evidence="5 13" id="KW-0812">Transmembrane</keyword>
<dbReference type="InterPro" id="IPR050250">
    <property type="entry name" value="Macrolide_Exporter_MacB"/>
</dbReference>
<keyword evidence="4" id="KW-0997">Cell inner membrane</keyword>
<dbReference type="PROSITE" id="PS00211">
    <property type="entry name" value="ABC_TRANSPORTER_1"/>
    <property type="match status" value="1"/>
</dbReference>
<keyword evidence="7 15" id="KW-0067">ATP-binding</keyword>
<evidence type="ECO:0000256" key="4">
    <source>
        <dbReference type="ARBA" id="ARBA00022519"/>
    </source>
</evidence>
<dbReference type="Gene3D" id="3.40.50.300">
    <property type="entry name" value="P-loop containing nucleotide triphosphate hydrolases"/>
    <property type="match status" value="1"/>
</dbReference>
<name>A0A063Y2T8_9GAMM</name>
<dbReference type="Proteomes" id="UP000027318">
    <property type="component" value="Unassembled WGS sequence"/>
</dbReference>
<keyword evidence="8" id="KW-1278">Translocase</keyword>
<feature type="domain" description="ABC transporter" evidence="14">
    <location>
        <begin position="8"/>
        <end position="246"/>
    </location>
</feature>
<dbReference type="GO" id="GO:0022857">
    <property type="term" value="F:transmembrane transporter activity"/>
    <property type="evidence" value="ECO:0007669"/>
    <property type="project" value="TreeGrafter"/>
</dbReference>
<proteinExistence type="inferred from homology"/>
<evidence type="ECO:0000256" key="3">
    <source>
        <dbReference type="ARBA" id="ARBA00022475"/>
    </source>
</evidence>
<dbReference type="RefSeq" id="WP_036546122.1">
    <property type="nucleotide sequence ID" value="NZ_JMSZ01000021.1"/>
</dbReference>
<evidence type="ECO:0000313" key="16">
    <source>
        <dbReference type="Proteomes" id="UP000027318"/>
    </source>
</evidence>
<dbReference type="PROSITE" id="PS50893">
    <property type="entry name" value="ABC_TRANSPORTER_2"/>
    <property type="match status" value="1"/>
</dbReference>
<dbReference type="InterPro" id="IPR017911">
    <property type="entry name" value="MacB-like_ATP-bd"/>
</dbReference>
<dbReference type="GO" id="GO:0005886">
    <property type="term" value="C:plasma membrane"/>
    <property type="evidence" value="ECO:0007669"/>
    <property type="project" value="UniProtKB-SubCell"/>
</dbReference>
<dbReference type="FunFam" id="3.40.50.300:FF:000032">
    <property type="entry name" value="Export ABC transporter ATP-binding protein"/>
    <property type="match status" value="1"/>
</dbReference>
<evidence type="ECO:0000256" key="11">
    <source>
        <dbReference type="ARBA" id="ARBA00038388"/>
    </source>
</evidence>
<dbReference type="GO" id="GO:1902495">
    <property type="term" value="C:transmembrane transporter complex"/>
    <property type="evidence" value="ECO:0007669"/>
    <property type="project" value="UniProtKB-ARBA"/>
</dbReference>
<feature type="transmembrane region" description="Helical" evidence="13">
    <location>
        <begin position="606"/>
        <end position="630"/>
    </location>
</feature>
<feature type="transmembrane region" description="Helical" evidence="13">
    <location>
        <begin position="272"/>
        <end position="295"/>
    </location>
</feature>
<dbReference type="EMBL" id="JMSZ01000021">
    <property type="protein sequence ID" value="KDE39974.1"/>
    <property type="molecule type" value="Genomic_DNA"/>
</dbReference>
<keyword evidence="16" id="KW-1185">Reference proteome</keyword>
<comment type="subcellular location">
    <subcellularLocation>
        <location evidence="1">Cell inner membrane</location>
        <topology evidence="1">Multi-pass membrane protein</topology>
    </subcellularLocation>
</comment>
<dbReference type="STRING" id="267850.ADINL_1611"/>
<evidence type="ECO:0000259" key="14">
    <source>
        <dbReference type="PROSITE" id="PS50893"/>
    </source>
</evidence>
<gene>
    <name evidence="15" type="ORF">ADINL_1611</name>
</gene>
<dbReference type="CDD" id="cd03255">
    <property type="entry name" value="ABC_MJ0796_LolCDE_FtsE"/>
    <property type="match status" value="1"/>
</dbReference>
<evidence type="ECO:0000256" key="9">
    <source>
        <dbReference type="ARBA" id="ARBA00022989"/>
    </source>
</evidence>
<comment type="similarity">
    <text evidence="11">Belongs to the ABC transporter superfamily. Macrolide exporter (TC 3.A.1.122) family.</text>
</comment>
<evidence type="ECO:0000256" key="6">
    <source>
        <dbReference type="ARBA" id="ARBA00022741"/>
    </source>
</evidence>
<sequence>MADNTPLIELRDLYRTFRNGDTDIDVLKGINLRIMPGEFVAIVGASGSGKSTLMNLLGCLDKPSKGQYLFNGQDVASFDADALAALRREAFGFVFQSYNLLPGGTARDNVEVPAVYAGTPRSERHQRAEALLNRLGLADRMDHQPGQLSGGQQQRVSIARALMNGGQVILADEPTGALDSQTGEEVMALFAELAAQGHTLILITHDAKVAAHADRVIEISDGVILSDPGPVEPVAAESGAIAPTDLNIRPGNMLSNLAEALRMSLSALTSNLFRTVLTLLGIVIGVASVITMLAIGDGARQSIVDRISSMGSNLLLVRPGAPNQRGWGTTTLIPEDAYAVQALDGVVAAIPEQGGTVTLRAGGRDHRTEVMATSAAYSDVRNWPVSQGSFFSAEDEQNFASVAVLGQTAAQAIFPGQSPLGEYVMVDNVLFLVVGVMSPRGASPMGRDEDDVIIVPFESGGVRLLGRRYLRTMTVAVASDADIYATQQAVHDLLLMRHGVEDFQIRNMESIIESVTATQNTMTLLLGSIAAISLLVGGIGVMNIMLVSVTERTREIGVRMATGARTGNIMQQFLTEAVLVSALGGVLGVLIGLGVTALLARLGTDVVFSAMPVILAFGCAFMTGLVFGYLPARKAAHLDPVVALASE</sequence>
<evidence type="ECO:0000256" key="1">
    <source>
        <dbReference type="ARBA" id="ARBA00004429"/>
    </source>
</evidence>
<dbReference type="SMART" id="SM00382">
    <property type="entry name" value="AAA"/>
    <property type="match status" value="1"/>
</dbReference>
<dbReference type="AlphaFoldDB" id="A0A063Y2T8"/>
<dbReference type="OrthoDB" id="9802264at2"/>
<keyword evidence="9 13" id="KW-1133">Transmembrane helix</keyword>
<keyword evidence="15" id="KW-0378">Hydrolase</keyword>
<dbReference type="GO" id="GO:0005524">
    <property type="term" value="F:ATP binding"/>
    <property type="evidence" value="ECO:0007669"/>
    <property type="project" value="UniProtKB-KW"/>
</dbReference>